<name>A0A8D2EQJ0_THEGE</name>
<evidence type="ECO:0000313" key="2">
    <source>
        <dbReference type="Proteomes" id="UP000694411"/>
    </source>
</evidence>
<protein>
    <submittedName>
        <fullName evidence="1">Uncharacterized protein</fullName>
    </submittedName>
</protein>
<dbReference type="Ensembl" id="ENSTGET00000011956.1">
    <property type="protein sequence ID" value="ENSTGEP00000009912.1"/>
    <property type="gene ID" value="ENSTGEG00000008158.1"/>
</dbReference>
<evidence type="ECO:0000313" key="1">
    <source>
        <dbReference type="Ensembl" id="ENSTGEP00000009912.1"/>
    </source>
</evidence>
<reference evidence="1" key="3">
    <citation type="submission" date="2025-09" db="UniProtKB">
        <authorList>
            <consortium name="Ensembl"/>
        </authorList>
    </citation>
    <scope>IDENTIFICATION</scope>
</reference>
<dbReference type="AlphaFoldDB" id="A0A8D2EQJ0"/>
<sequence>MALPCGMGTAWHLDPTENVLTVNVPRAQNHKASHNSIWKLGSHFYCILLVTEDPPGFTMVRVLGSMVH</sequence>
<proteinExistence type="predicted"/>
<reference evidence="1" key="1">
    <citation type="submission" date="2018-05" db="EMBL/GenBank/DDBJ databases">
        <title>Whole genome of Theropithecus gelada.</title>
        <authorList>
            <person name="Chiou K.L."/>
            <person name="Snyder-Mackler N."/>
        </authorList>
    </citation>
    <scope>NUCLEOTIDE SEQUENCE [LARGE SCALE GENOMIC DNA]</scope>
</reference>
<accession>A0A8D2EQJ0</accession>
<dbReference type="Proteomes" id="UP000694411">
    <property type="component" value="Chromosome 2"/>
</dbReference>
<organism evidence="1 2">
    <name type="scientific">Theropithecus gelada</name>
    <name type="common">Gelada baboon</name>
    <dbReference type="NCBI Taxonomy" id="9565"/>
    <lineage>
        <taxon>Eukaryota</taxon>
        <taxon>Metazoa</taxon>
        <taxon>Chordata</taxon>
        <taxon>Craniata</taxon>
        <taxon>Vertebrata</taxon>
        <taxon>Euteleostomi</taxon>
        <taxon>Mammalia</taxon>
        <taxon>Eutheria</taxon>
        <taxon>Euarchontoglires</taxon>
        <taxon>Primates</taxon>
        <taxon>Haplorrhini</taxon>
        <taxon>Catarrhini</taxon>
        <taxon>Cercopithecidae</taxon>
        <taxon>Cercopithecinae</taxon>
        <taxon>Theropithecus</taxon>
    </lineage>
</organism>
<keyword evidence="2" id="KW-1185">Reference proteome</keyword>
<reference evidence="1" key="2">
    <citation type="submission" date="2025-08" db="UniProtKB">
        <authorList>
            <consortium name="Ensembl"/>
        </authorList>
    </citation>
    <scope>IDENTIFICATION</scope>
</reference>